<dbReference type="EC" id="1.3.5.2" evidence="8"/>
<accession>A0A1F7W607</accession>
<keyword evidence="4" id="KW-0288">FMN</keyword>
<name>A0A1F7W607_9BACT</name>
<gene>
    <name evidence="10" type="ORF">A2304_00175</name>
</gene>
<evidence type="ECO:0000256" key="6">
    <source>
        <dbReference type="ARBA" id="ARBA00023002"/>
    </source>
</evidence>
<evidence type="ECO:0000259" key="9">
    <source>
        <dbReference type="Pfam" id="PF01180"/>
    </source>
</evidence>
<comment type="caution">
    <text evidence="10">The sequence shown here is derived from an EMBL/GenBank/DDBJ whole genome shotgun (WGS) entry which is preliminary data.</text>
</comment>
<dbReference type="SUPFAM" id="SSF51395">
    <property type="entry name" value="FMN-linked oxidoreductases"/>
    <property type="match status" value="1"/>
</dbReference>
<dbReference type="InterPro" id="IPR050074">
    <property type="entry name" value="DHO_dehydrogenase"/>
</dbReference>
<organism evidence="10 11">
    <name type="scientific">Candidatus Uhrbacteria bacterium RIFOXYB2_FULL_57_15</name>
    <dbReference type="NCBI Taxonomy" id="1802422"/>
    <lineage>
        <taxon>Bacteria</taxon>
        <taxon>Candidatus Uhriibacteriota</taxon>
    </lineage>
</organism>
<reference evidence="10 11" key="1">
    <citation type="journal article" date="2016" name="Nat. Commun.">
        <title>Thousands of microbial genomes shed light on interconnected biogeochemical processes in an aquifer system.</title>
        <authorList>
            <person name="Anantharaman K."/>
            <person name="Brown C.T."/>
            <person name="Hug L.A."/>
            <person name="Sharon I."/>
            <person name="Castelle C.J."/>
            <person name="Probst A.J."/>
            <person name="Thomas B.C."/>
            <person name="Singh A."/>
            <person name="Wilkins M.J."/>
            <person name="Karaoz U."/>
            <person name="Brodie E.L."/>
            <person name="Williams K.H."/>
            <person name="Hubbard S.S."/>
            <person name="Banfield J.F."/>
        </authorList>
    </citation>
    <scope>NUCLEOTIDE SEQUENCE [LARGE SCALE GENOMIC DNA]</scope>
</reference>
<dbReference type="Pfam" id="PF01180">
    <property type="entry name" value="DHO_dh"/>
    <property type="match status" value="1"/>
</dbReference>
<dbReference type="InterPro" id="IPR005720">
    <property type="entry name" value="Dihydroorotate_DH_cat"/>
</dbReference>
<sequence length="372" mass="40745">MFATSFQRFAYRNVAKPIFFRMDPEFVHDAVTMVGRILGFCPCLRRATKFFLAYGHPSLEQTILGMHFHNPVGLTAGFDYKALLTRILPAVGFGFGTVGTISNLPCEGNSRPRLGRLPLSRSLLVNKGFRNPGIAAVLSRHAQSRFAIPIGISIGKTNLPRPMTQAEAISDIVSSFRQVEASRASFQYYELNVSCPNLFGNVEFYSPGHLRELLSAVTSLQLTRPVFVKMPISEGDEDVSAMLDVIMGFRVKGVIFGNLQKDRKHPSFVPDEVVSADKGHFSGKPTELRSNELIALARRKCGSALVIIGSGGVFSAEDAYEKIRLGASLVQLATGMIFEGPQLIGEINRGLVRLLERDGYKSISDAVGTATR</sequence>
<dbReference type="PANTHER" id="PTHR48109:SF4">
    <property type="entry name" value="DIHYDROOROTATE DEHYDROGENASE (QUINONE), MITOCHONDRIAL"/>
    <property type="match status" value="1"/>
</dbReference>
<evidence type="ECO:0000256" key="4">
    <source>
        <dbReference type="ARBA" id="ARBA00022643"/>
    </source>
</evidence>
<dbReference type="GO" id="GO:0106430">
    <property type="term" value="F:dihydroorotate dehydrogenase (quinone) activity"/>
    <property type="evidence" value="ECO:0007669"/>
    <property type="project" value="UniProtKB-EC"/>
</dbReference>
<evidence type="ECO:0000256" key="3">
    <source>
        <dbReference type="ARBA" id="ARBA00022630"/>
    </source>
</evidence>
<evidence type="ECO:0000256" key="1">
    <source>
        <dbReference type="ARBA" id="ARBA00001917"/>
    </source>
</evidence>
<evidence type="ECO:0000313" key="11">
    <source>
        <dbReference type="Proteomes" id="UP000176501"/>
    </source>
</evidence>
<evidence type="ECO:0000256" key="8">
    <source>
        <dbReference type="NCBIfam" id="TIGR01036"/>
    </source>
</evidence>
<dbReference type="EMBL" id="MGFE01000021">
    <property type="protein sequence ID" value="OGL98253.1"/>
    <property type="molecule type" value="Genomic_DNA"/>
</dbReference>
<dbReference type="GO" id="GO:0006207">
    <property type="term" value="P:'de novo' pyrimidine nucleobase biosynthetic process"/>
    <property type="evidence" value="ECO:0007669"/>
    <property type="project" value="UniProtKB-UniRule"/>
</dbReference>
<dbReference type="Gene3D" id="3.20.20.70">
    <property type="entry name" value="Aldolase class I"/>
    <property type="match status" value="1"/>
</dbReference>
<evidence type="ECO:0000313" key="10">
    <source>
        <dbReference type="EMBL" id="OGL98253.1"/>
    </source>
</evidence>
<dbReference type="AlphaFoldDB" id="A0A1F7W607"/>
<feature type="domain" description="Dihydroorotate dehydrogenase catalytic" evidence="9">
    <location>
        <begin position="59"/>
        <end position="355"/>
    </location>
</feature>
<dbReference type="InterPro" id="IPR013785">
    <property type="entry name" value="Aldolase_TIM"/>
</dbReference>
<dbReference type="GO" id="GO:0005737">
    <property type="term" value="C:cytoplasm"/>
    <property type="evidence" value="ECO:0007669"/>
    <property type="project" value="InterPro"/>
</dbReference>
<keyword evidence="5" id="KW-0665">Pyrimidine biosynthesis</keyword>
<evidence type="ECO:0000256" key="7">
    <source>
        <dbReference type="ARBA" id="ARBA00023136"/>
    </source>
</evidence>
<evidence type="ECO:0000256" key="5">
    <source>
        <dbReference type="ARBA" id="ARBA00022975"/>
    </source>
</evidence>
<evidence type="ECO:0000256" key="2">
    <source>
        <dbReference type="ARBA" id="ARBA00004725"/>
    </source>
</evidence>
<dbReference type="Proteomes" id="UP000176501">
    <property type="component" value="Unassembled WGS sequence"/>
</dbReference>
<dbReference type="PANTHER" id="PTHR48109">
    <property type="entry name" value="DIHYDROOROTATE DEHYDROGENASE (QUINONE), MITOCHONDRIAL-RELATED"/>
    <property type="match status" value="1"/>
</dbReference>
<dbReference type="NCBIfam" id="TIGR01036">
    <property type="entry name" value="pyrD_sub2"/>
    <property type="match status" value="1"/>
</dbReference>
<keyword evidence="7" id="KW-0472">Membrane</keyword>
<comment type="cofactor">
    <cofactor evidence="1">
        <name>FMN</name>
        <dbReference type="ChEBI" id="CHEBI:58210"/>
    </cofactor>
</comment>
<comment type="pathway">
    <text evidence="2">Pyrimidine metabolism; UMP biosynthesis via de novo pathway.</text>
</comment>
<proteinExistence type="predicted"/>
<protein>
    <recommendedName>
        <fullName evidence="8">Dihydroorotate dehydrogenase (quinone)</fullName>
        <ecNumber evidence="8">1.3.5.2</ecNumber>
    </recommendedName>
</protein>
<dbReference type="CDD" id="cd04738">
    <property type="entry name" value="DHOD_2_like"/>
    <property type="match status" value="1"/>
</dbReference>
<keyword evidence="6" id="KW-0560">Oxidoreductase</keyword>
<dbReference type="GO" id="GO:0005886">
    <property type="term" value="C:plasma membrane"/>
    <property type="evidence" value="ECO:0007669"/>
    <property type="project" value="TreeGrafter"/>
</dbReference>
<dbReference type="NCBIfam" id="NF003652">
    <property type="entry name" value="PRK05286.2-5"/>
    <property type="match status" value="1"/>
</dbReference>
<dbReference type="InterPro" id="IPR005719">
    <property type="entry name" value="Dihydroorotate_DH_2"/>
</dbReference>
<dbReference type="GO" id="GO:0009220">
    <property type="term" value="P:pyrimidine ribonucleotide biosynthetic process"/>
    <property type="evidence" value="ECO:0007669"/>
    <property type="project" value="UniProtKB-UniRule"/>
</dbReference>
<keyword evidence="3" id="KW-0285">Flavoprotein</keyword>